<evidence type="ECO:0000256" key="5">
    <source>
        <dbReference type="ARBA" id="ARBA00023136"/>
    </source>
</evidence>
<dbReference type="PROSITE" id="PS50845">
    <property type="entry name" value="RETICULON"/>
    <property type="match status" value="1"/>
</dbReference>
<evidence type="ECO:0000256" key="1">
    <source>
        <dbReference type="ARBA" id="ARBA00004477"/>
    </source>
</evidence>
<evidence type="ECO:0000259" key="7">
    <source>
        <dbReference type="PROSITE" id="PS50845"/>
    </source>
</evidence>
<comment type="subcellular location">
    <subcellularLocation>
        <location evidence="1">Endoplasmic reticulum membrane</location>
        <topology evidence="1">Multi-pass membrane protein</topology>
    </subcellularLocation>
</comment>
<comment type="caution">
    <text evidence="8">The sequence shown here is derived from an EMBL/GenBank/DDBJ whole genome shotgun (WGS) entry which is preliminary data.</text>
</comment>
<dbReference type="InterPro" id="IPR052114">
    <property type="entry name" value="ER_autophagy_membrane_reg"/>
</dbReference>
<keyword evidence="2 6" id="KW-0812">Transmembrane</keyword>
<sequence>MLDSDKDKFMKQLKKKIECWREIILPLNSILLWEKPWYPGVIFGTTSLIFFMIWIMEPAFLTIISMTLLILALADYLVPIAVATFISSSAWNGQKERKLDEICQRVSKFILQAQSFWKFILNARSNRPNLYYGSITVCLSLLAWIGNVVNNLLLIYLASVIVMLLPGLRHQGRAHSTFKLLYNQVFNRNVKQA</sequence>
<dbReference type="Pfam" id="PF24456">
    <property type="entry name" value="RHD_RETREG1-3"/>
    <property type="match status" value="1"/>
</dbReference>
<organism evidence="8 9">
    <name type="scientific">Cotesia congregata</name>
    <name type="common">Parasitoid wasp</name>
    <name type="synonym">Apanteles congregatus</name>
    <dbReference type="NCBI Taxonomy" id="51543"/>
    <lineage>
        <taxon>Eukaryota</taxon>
        <taxon>Metazoa</taxon>
        <taxon>Ecdysozoa</taxon>
        <taxon>Arthropoda</taxon>
        <taxon>Hexapoda</taxon>
        <taxon>Insecta</taxon>
        <taxon>Pterygota</taxon>
        <taxon>Neoptera</taxon>
        <taxon>Endopterygota</taxon>
        <taxon>Hymenoptera</taxon>
        <taxon>Apocrita</taxon>
        <taxon>Ichneumonoidea</taxon>
        <taxon>Braconidae</taxon>
        <taxon>Microgastrinae</taxon>
        <taxon>Cotesia</taxon>
    </lineage>
</organism>
<evidence type="ECO:0000256" key="6">
    <source>
        <dbReference type="SAM" id="Phobius"/>
    </source>
</evidence>
<dbReference type="Proteomes" id="UP000786811">
    <property type="component" value="Unassembled WGS sequence"/>
</dbReference>
<gene>
    <name evidence="8" type="ORF">HICCMSTLAB_LOCUS5139</name>
</gene>
<dbReference type="OrthoDB" id="6416122at2759"/>
<feature type="transmembrane region" description="Helical" evidence="6">
    <location>
        <begin position="37"/>
        <end position="56"/>
    </location>
</feature>
<accession>A0A8J2MFM5</accession>
<dbReference type="InterPro" id="IPR003388">
    <property type="entry name" value="Reticulon"/>
</dbReference>
<evidence type="ECO:0000313" key="9">
    <source>
        <dbReference type="Proteomes" id="UP000786811"/>
    </source>
</evidence>
<feature type="transmembrane region" description="Helical" evidence="6">
    <location>
        <begin position="129"/>
        <end position="146"/>
    </location>
</feature>
<dbReference type="EMBL" id="CAJNRD030001119">
    <property type="protein sequence ID" value="CAG5089199.1"/>
    <property type="molecule type" value="Genomic_DNA"/>
</dbReference>
<feature type="transmembrane region" description="Helical" evidence="6">
    <location>
        <begin position="152"/>
        <end position="168"/>
    </location>
</feature>
<keyword evidence="4 6" id="KW-1133">Transmembrane helix</keyword>
<dbReference type="PANTHER" id="PTHR20952">
    <property type="entry name" value="ADP-RIBOSYLATION-LIKE FACTOR 6-INTERACTING PROTEIN"/>
    <property type="match status" value="1"/>
</dbReference>
<evidence type="ECO:0000256" key="2">
    <source>
        <dbReference type="ARBA" id="ARBA00022692"/>
    </source>
</evidence>
<reference evidence="8" key="1">
    <citation type="submission" date="2021-04" db="EMBL/GenBank/DDBJ databases">
        <authorList>
            <person name="Chebbi M.A.C M."/>
        </authorList>
    </citation>
    <scope>NUCLEOTIDE SEQUENCE</scope>
</reference>
<dbReference type="GO" id="GO:0005789">
    <property type="term" value="C:endoplasmic reticulum membrane"/>
    <property type="evidence" value="ECO:0007669"/>
    <property type="project" value="UniProtKB-SubCell"/>
</dbReference>
<dbReference type="PANTHER" id="PTHR20952:SF0">
    <property type="entry name" value="ADP-RIBOSYLATION FACTOR-LIKE PROTEIN 6-INTERACTING PROTEIN 1"/>
    <property type="match status" value="1"/>
</dbReference>
<name>A0A8J2MFM5_COTCN</name>
<keyword evidence="5 6" id="KW-0472">Membrane</keyword>
<feature type="domain" description="Reticulon" evidence="7">
    <location>
        <begin position="27"/>
        <end position="171"/>
    </location>
</feature>
<keyword evidence="9" id="KW-1185">Reference proteome</keyword>
<keyword evidence="3" id="KW-0256">Endoplasmic reticulum</keyword>
<proteinExistence type="predicted"/>
<evidence type="ECO:0000256" key="3">
    <source>
        <dbReference type="ARBA" id="ARBA00022824"/>
    </source>
</evidence>
<evidence type="ECO:0000313" key="8">
    <source>
        <dbReference type="EMBL" id="CAG5089199.1"/>
    </source>
</evidence>
<dbReference type="AlphaFoldDB" id="A0A8J2MFM5"/>
<feature type="transmembrane region" description="Helical" evidence="6">
    <location>
        <begin position="62"/>
        <end position="87"/>
    </location>
</feature>
<evidence type="ECO:0000256" key="4">
    <source>
        <dbReference type="ARBA" id="ARBA00022989"/>
    </source>
</evidence>
<protein>
    <submittedName>
        <fullName evidence="8">Similar to Arl6ip1: ADP-ribosylation factor-like protein 6-interacting protein 1 (Mus musculus)</fullName>
    </submittedName>
</protein>
<dbReference type="InterPro" id="IPR057282">
    <property type="entry name" value="RETREG1-3-like_RHD"/>
</dbReference>